<keyword evidence="2" id="KW-1185">Reference proteome</keyword>
<protein>
    <submittedName>
        <fullName evidence="1">Uncharacterized protein</fullName>
    </submittedName>
</protein>
<organism evidence="1 2">
    <name type="scientific">Moniliophthora roreri (strain MCA 2997)</name>
    <name type="common">Cocoa frosty pod rot fungus</name>
    <name type="synonym">Crinipellis roreri</name>
    <dbReference type="NCBI Taxonomy" id="1381753"/>
    <lineage>
        <taxon>Eukaryota</taxon>
        <taxon>Fungi</taxon>
        <taxon>Dikarya</taxon>
        <taxon>Basidiomycota</taxon>
        <taxon>Agaricomycotina</taxon>
        <taxon>Agaricomycetes</taxon>
        <taxon>Agaricomycetidae</taxon>
        <taxon>Agaricales</taxon>
        <taxon>Marasmiineae</taxon>
        <taxon>Marasmiaceae</taxon>
        <taxon>Moniliophthora</taxon>
    </lineage>
</organism>
<proteinExistence type="predicted"/>
<reference evidence="1 2" key="1">
    <citation type="journal article" date="2014" name="BMC Genomics">
        <title>Genome and secretome analysis of the hemibiotrophic fungal pathogen, Moniliophthora roreri, which causes frosty pod rot disease of cacao: mechanisms of the biotrophic and necrotrophic phases.</title>
        <authorList>
            <person name="Meinhardt L.W."/>
            <person name="Costa G.G.L."/>
            <person name="Thomazella D.P.T."/>
            <person name="Teixeira P.J.P.L."/>
            <person name="Carazzolle M.F."/>
            <person name="Schuster S.C."/>
            <person name="Carlson J.E."/>
            <person name="Guiltinan M.J."/>
            <person name="Mieczkowski P."/>
            <person name="Farmer A."/>
            <person name="Ramaraj T."/>
            <person name="Crozier J."/>
            <person name="Davis R.E."/>
            <person name="Shao J."/>
            <person name="Melnick R.L."/>
            <person name="Pereira G.A.G."/>
            <person name="Bailey B.A."/>
        </authorList>
    </citation>
    <scope>NUCLEOTIDE SEQUENCE [LARGE SCALE GENOMIC DNA]</scope>
    <source>
        <strain evidence="1 2">MCA 2997</strain>
    </source>
</reference>
<feature type="non-terminal residue" evidence="1">
    <location>
        <position position="106"/>
    </location>
</feature>
<dbReference type="HOGENOM" id="CLU_2229547_0_0_1"/>
<evidence type="ECO:0000313" key="1">
    <source>
        <dbReference type="EMBL" id="ESK91881.1"/>
    </source>
</evidence>
<dbReference type="EMBL" id="AWSO01000311">
    <property type="protein sequence ID" value="ESK91881.1"/>
    <property type="molecule type" value="Genomic_DNA"/>
</dbReference>
<sequence>MEHHGNLPRPFEPLGLAQRQAYTSTLKLSEVPIRASRADILALKRPSPASSLASAIPIMHQTLISLSNSKRLRPFNPAASPQALSSLKLTLVSAIHLADAAGSLKA</sequence>
<gene>
    <name evidence="1" type="ORF">Moror_10493</name>
</gene>
<name>V2XGC2_MONRO</name>
<dbReference type="Proteomes" id="UP000017559">
    <property type="component" value="Unassembled WGS sequence"/>
</dbReference>
<dbReference type="KEGG" id="mrr:Moror_10493"/>
<comment type="caution">
    <text evidence="1">The sequence shown here is derived from an EMBL/GenBank/DDBJ whole genome shotgun (WGS) entry which is preliminary data.</text>
</comment>
<dbReference type="AlphaFoldDB" id="V2XGC2"/>
<accession>V2XGC2</accession>
<evidence type="ECO:0000313" key="2">
    <source>
        <dbReference type="Proteomes" id="UP000017559"/>
    </source>
</evidence>